<keyword evidence="3" id="KW-1185">Reference proteome</keyword>
<evidence type="ECO:0000256" key="1">
    <source>
        <dbReference type="SAM" id="Phobius"/>
    </source>
</evidence>
<evidence type="ECO:0000313" key="3">
    <source>
        <dbReference type="Proteomes" id="UP001212123"/>
    </source>
</evidence>
<organism evidence="2 3">
    <name type="scientific">Dolichospermum circinale CS-537/01</name>
    <dbReference type="NCBI Taxonomy" id="3021739"/>
    <lineage>
        <taxon>Bacteria</taxon>
        <taxon>Bacillati</taxon>
        <taxon>Cyanobacteriota</taxon>
        <taxon>Cyanophyceae</taxon>
        <taxon>Nostocales</taxon>
        <taxon>Aphanizomenonaceae</taxon>
        <taxon>Dolichospermum</taxon>
        <taxon>Dolichospermum circinale</taxon>
    </lineage>
</organism>
<sequence>MNQNLPGYSAKSPRSSVLNPTLAIALASLEFQLDQELTRYKSNRNFTTPTISLNVKNRTEFEEKIICNNTQMSTVNHYQELVNHEIENNLTPTKLEKSSSIVNTKIQSTQHETFLLTHIPKQPDNYLESSEALLRSLMVQEPQHPKTFTTSSFRNFVLSPLGIGSMLSLLLTTLTLGYLVLNSKNLSFNFSNLFNSNSPHTTKNTELIDHNSQSTTKPKTTLVPKYPNLATQEFRQLRDTKDIVDLTPKVKPTPEITSNNSQN</sequence>
<keyword evidence="1" id="KW-1133">Transmembrane helix</keyword>
<reference evidence="2 3" key="1">
    <citation type="submission" date="2023-01" db="EMBL/GenBank/DDBJ databases">
        <title>Genomes from the Australian National Cyanobacteria Reference Collection.</title>
        <authorList>
            <person name="Willis A."/>
            <person name="Lee E.M.F."/>
        </authorList>
    </citation>
    <scope>NUCLEOTIDE SEQUENCE [LARGE SCALE GENOMIC DNA]</scope>
    <source>
        <strain evidence="2 3">CS-537/01</strain>
    </source>
</reference>
<feature type="transmembrane region" description="Helical" evidence="1">
    <location>
        <begin position="156"/>
        <end position="181"/>
    </location>
</feature>
<accession>A0ABT5A1H6</accession>
<keyword evidence="1" id="KW-0812">Transmembrane</keyword>
<keyword evidence="1" id="KW-0472">Membrane</keyword>
<name>A0ABT5A1H6_9CYAN</name>
<proteinExistence type="predicted"/>
<evidence type="ECO:0000313" key="2">
    <source>
        <dbReference type="EMBL" id="MDB9485400.1"/>
    </source>
</evidence>
<dbReference type="RefSeq" id="WP_271791717.1">
    <property type="nucleotide sequence ID" value="NZ_JAQMTU010000016.1"/>
</dbReference>
<protein>
    <submittedName>
        <fullName evidence="2">Uncharacterized protein</fullName>
    </submittedName>
</protein>
<dbReference type="EMBL" id="JAQMTU010000016">
    <property type="protein sequence ID" value="MDB9485400.1"/>
    <property type="molecule type" value="Genomic_DNA"/>
</dbReference>
<comment type="caution">
    <text evidence="2">The sequence shown here is derived from an EMBL/GenBank/DDBJ whole genome shotgun (WGS) entry which is preliminary data.</text>
</comment>
<gene>
    <name evidence="2" type="ORF">PN492_02360</name>
</gene>
<dbReference type="Proteomes" id="UP001212123">
    <property type="component" value="Unassembled WGS sequence"/>
</dbReference>